<sequence>MSVSNKGSVGGGILKPENVIDDAFVRERVRLEFPNGEDGEPVITIGEEVLEAMNGLWKRCMIVKFFMIRFELEEEYLAALTGGPWRVFGNYLMVQDWSPNFDPLRDDIVTTPVWVRLTNIPVNYYHRCLLEEIARGLGKLLKVDLNTITFGRGRFARVCIEVNLAKPLKGTVLINGDRYFVAYEEVEEGFTVVRQSGIRVEKPAQKMVFAAGSSGGRSNRSLRELPKNQGVEISNRFGGLEEDMVSAEIGEVAILEGSNKENKYKGKNMRKESGVTQVKEAQVNVTFKKGKGGNKGGPKWKRNGGLIIMEPNGPRQKQGSVNKPVRGLIFGPTKGESSNLVGDALSANGKRLRVEQRSVGRPGGAFVSGLETRSGEMDMSMELPQNMNQIQQSKELLCDTAIVV</sequence>
<dbReference type="PIR" id="G85088">
    <property type="entry name" value="G85088"/>
</dbReference>
<organism evidence="3">
    <name type="scientific">Arabidopsis thaliana</name>
    <name type="common">Mouse-ear cress</name>
    <dbReference type="NCBI Taxonomy" id="3702"/>
    <lineage>
        <taxon>Eukaryota</taxon>
        <taxon>Viridiplantae</taxon>
        <taxon>Streptophyta</taxon>
        <taxon>Embryophyta</taxon>
        <taxon>Tracheophyta</taxon>
        <taxon>Spermatophyta</taxon>
        <taxon>Magnoliopsida</taxon>
        <taxon>eudicotyledons</taxon>
        <taxon>Gunneridae</taxon>
        <taxon>Pentapetalae</taxon>
        <taxon>rosids</taxon>
        <taxon>malvids</taxon>
        <taxon>Brassicales</taxon>
        <taxon>Brassicaceae</taxon>
        <taxon>Camelineae</taxon>
        <taxon>Arabidopsis</taxon>
    </lineage>
</organism>
<name>Q9LE84_ARATH</name>
<dbReference type="Pfam" id="PF14111">
    <property type="entry name" value="DUF4283"/>
    <property type="match status" value="1"/>
</dbReference>
<reference key="1">
    <citation type="journal article" date="1999" name="Nature">
        <title>Sequence and analysis of chromosome 4 of the plant Arabidopsis thaliana.</title>
        <authorList>
            <consortium name="EU"/>
            <consortium name="CSHL and WU Arabidopsis Sequencing Project"/>
            <person name="Mayer K."/>
            <person name="Schuller C."/>
            <person name="Wambutt R."/>
            <person name="Murphy G."/>
            <person name="Volckaert G."/>
            <person name="Pohl T."/>
            <person name="Dusterhoft A."/>
            <person name="Stiekema W."/>
            <person name="Entian K.D."/>
            <person name="Terryn N."/>
            <person name="Harris B."/>
            <person name="Ansorge W."/>
            <person name="Brandt P."/>
            <person name="Grivell L."/>
            <person name="Rieger M."/>
            <person name="Weichselgartner M."/>
            <person name="de Simone V."/>
            <person name="Obermaier B."/>
            <person name="Mache R."/>
            <person name="Muller M."/>
            <person name="Kreis M."/>
            <person name="Delseny M."/>
            <person name="Puigdomenech P."/>
            <person name="Watson M."/>
            <person name="Schmidtheini T."/>
            <person name="Reichert B."/>
            <person name="Portatelle D."/>
            <person name="Perez-Alonso M."/>
            <person name="Boutry M."/>
            <person name="Bancroft I."/>
            <person name="Vos P."/>
            <person name="Hoheisel J."/>
            <person name="Zimmermann W."/>
            <person name="Wedler H."/>
            <person name="Ridley P."/>
            <person name="Langham S.A."/>
            <person name="McCullagh B."/>
            <person name="Bilham L."/>
            <person name="Robben J."/>
            <person name="Van der Schueren J."/>
            <person name="Grymonprez B."/>
            <person name="Chuang Y.J."/>
            <person name="Vandenbussche F."/>
            <person name="Braeken M."/>
            <person name="Weltjens I."/>
            <person name="Voet M."/>
            <person name="Bastiaens I."/>
            <person name="Aert R."/>
            <person name="Defoor E."/>
            <person name="Weitzenegger T."/>
            <person name="Bothe G."/>
            <person name="Ramsperger U."/>
            <person name="Hilbert H."/>
            <person name="Braun M."/>
            <person name="Holzer E."/>
            <person name="Brandt A."/>
            <person name="Peters S."/>
            <person name="van Staveren M."/>
            <person name="Dirske W."/>
            <person name="Mooijman P."/>
            <person name="Klein Lankhorst R."/>
            <person name="Rose M."/>
            <person name="Hauf J."/>
            <person name="Kotter P."/>
            <person name="Berneiser S."/>
            <person name="Hempel S."/>
            <person name="Feldpausch M."/>
            <person name="Lamberth S."/>
            <person name="Van den Daele H."/>
            <person name="De Keyser A."/>
            <person name="Buysshaert C."/>
            <person name="Gielen J."/>
            <person name="Villarroel R."/>
            <person name="De Clercq R."/>
            <person name="Van Montagu M."/>
            <person name="Rogers J."/>
            <person name="Cronin A."/>
            <person name="Quail M."/>
            <person name="Bray-Allen S."/>
            <person name="Clark L."/>
            <person name="Doggett J."/>
            <person name="Hall S."/>
            <person name="Kay M."/>
            <person name="Lennard N."/>
            <person name="McLay K."/>
            <person name="Mayes R."/>
            <person name="Pettett A."/>
            <person name="Rajandream M.A."/>
            <person name="Lyne M."/>
            <person name="Benes V."/>
            <person name="Rechmann S."/>
            <person name="Borkova D."/>
            <person name="Blocker H."/>
            <person name="Scharfe M."/>
            <person name="Grimm M."/>
            <person name="Lohnert T.H."/>
            <person name="Dose S."/>
            <person name="de Haan M."/>
            <person name="Maarse A."/>
            <person name="Schafer M."/>
            <person name="Muller-Auer S."/>
            <person name="Gabel C."/>
            <person name="Fuchs M."/>
            <person name="Fartmann B."/>
            <person name="Granderath K."/>
            <person name="Dauner D."/>
            <person name="Herzl A."/>
            <person name="Neumann S."/>
            <person name="Argiriou A."/>
            <person name="Vitale D."/>
            <person name="Liguori R."/>
            <person name="Piravandi E."/>
            <person name="Massenet O."/>
            <person name="Quigley F."/>
            <person name="Clabauld G."/>
            <person name="Mundlein A."/>
            <person name="Felber R."/>
            <person name="Schnabl S."/>
            <person name="Hiller R."/>
            <person name="Schmidt W."/>
            <person name="Lecharny A."/>
            <person name="Aubourg S."/>
            <person name="Chefdor F."/>
            <person name="Cooke R."/>
            <person name="Berger C."/>
            <person name="Montfort A."/>
            <person name="Casacuberta E."/>
            <person name="Gibbons T."/>
            <person name="Weber N."/>
            <person name="Vandenbol M."/>
            <person name="Bargues M."/>
            <person name="Terol J."/>
            <person name="Torres A."/>
            <person name="Perez-Perez A."/>
            <person name="Purnelle B."/>
            <person name="Bent E."/>
            <person name="Johnson S."/>
            <person name="Tacon D."/>
            <person name="Jesse T."/>
            <person name="Heijnen L."/>
            <person name="Schwarz S."/>
            <person name="Scholler P."/>
            <person name="Heber S."/>
            <person name="Francs P."/>
            <person name="Bielke C."/>
            <person name="Frishman D."/>
            <person name="Haase D."/>
            <person name="Lemcke K."/>
            <person name="Mewes H.W."/>
            <person name="Stocker S."/>
            <person name="Zaccaria P."/>
            <person name="Bevan M."/>
            <person name="Wilson R.K."/>
            <person name="de la Bastide M."/>
            <person name="Habermann K."/>
            <person name="Parnell L."/>
            <person name="Dedhia N."/>
            <person name="Gnoj L."/>
            <person name="Schutz K."/>
            <person name="Huang E."/>
            <person name="Spiegel L."/>
            <person name="Sehkon M."/>
            <person name="Murray J."/>
            <person name="Sheet P."/>
            <person name="Cordes M."/>
            <person name="Abu-Threideh J."/>
            <person name="Stoneking T."/>
            <person name="Kalicki J."/>
            <person name="Graves T."/>
            <person name="Harmon G."/>
            <person name="Edwards J."/>
            <person name="Latreille P."/>
            <person name="Courtney L."/>
            <person name="Cloud J."/>
            <person name="Abbott A."/>
            <person name="Scott K."/>
            <person name="Johnson D."/>
            <person name="Minx P."/>
            <person name="Bentley D."/>
            <person name="Fulton B."/>
            <person name="Miller N."/>
            <person name="Greco T."/>
            <person name="Kemp K."/>
            <person name="Kramer J."/>
            <person name="Fulton L."/>
            <person name="Mardis E."/>
            <person name="Dante M."/>
            <person name="Pepin K."/>
            <person name="Hillier L."/>
            <person name="Nelson J."/>
            <person name="Spieth J."/>
            <person name="Ryan E."/>
            <person name="Andrews S."/>
            <person name="Geisel C."/>
            <person name="Layman D."/>
            <person name="Du H."/>
            <person name="Ali J."/>
            <person name="Berghoff A."/>
            <person name="Jones K."/>
            <person name="Drone K."/>
            <person name="Cotton M."/>
            <person name="Joshu C."/>
            <person name="Antonoiu B."/>
            <person name="Zidanic M."/>
            <person name="Strong C."/>
            <person name="Sun H."/>
            <person name="Lamar B."/>
            <person name="Yordan C."/>
            <person name="Ma P."/>
            <person name="Zhong J."/>
            <person name="Preston R."/>
            <person name="Vil D."/>
            <person name="Shekher M."/>
            <person name="Matero A."/>
            <person name="Shah R."/>
            <person name="Swaby I.K."/>
            <person name="O'Shaughnessy A."/>
            <person name="Rodriguez M."/>
            <person name="Hoffmann J."/>
            <person name="Till S."/>
            <person name="Granat S."/>
            <person name="Shohdy N."/>
            <person name="Hasegawa A."/>
            <person name="Hameed A."/>
            <person name="Lodhi M."/>
            <person name="Johnson A."/>
            <person name="Chen E."/>
            <person name="Marra M."/>
            <person name="Martienssen R."/>
            <person name="McCombie W.R."/>
        </authorList>
    </citation>
    <scope>NUCLEOTIDE SEQUENCE [LARGE SCALE GENOMIC DNA]</scope>
    <source>
        <strain>cv. Columbia</strain>
    </source>
</reference>
<evidence type="ECO:0000259" key="1">
    <source>
        <dbReference type="Pfam" id="PF14111"/>
    </source>
</evidence>
<protein>
    <submittedName>
        <fullName evidence="3">Uncharacterized protein AT4g08820</fullName>
    </submittedName>
</protein>
<dbReference type="InterPro" id="IPR025558">
    <property type="entry name" value="DUF4283"/>
</dbReference>
<accession>Q9LE84</accession>
<dbReference type="EMBL" id="AL161513">
    <property type="protein sequence ID" value="CAB78007.1"/>
    <property type="molecule type" value="Genomic_DNA"/>
</dbReference>
<feature type="domain" description="DUF4283" evidence="1">
    <location>
        <begin position="64"/>
        <end position="103"/>
    </location>
</feature>
<dbReference type="PANTHER" id="PTHR31286:SF99">
    <property type="entry name" value="DUF4283 DOMAIN-CONTAINING PROTEIN"/>
    <property type="match status" value="1"/>
</dbReference>
<gene>
    <name evidence="3" type="ordered locus">At4g08820</name>
</gene>
<proteinExistence type="predicted"/>
<dbReference type="EMBL" id="AL161813">
    <property type="protein sequence ID" value="CAB82118.1"/>
    <property type="molecule type" value="Genomic_DNA"/>
</dbReference>
<evidence type="ECO:0000313" key="3">
    <source>
        <dbReference type="EMBL" id="CAB82118.1"/>
    </source>
</evidence>
<dbReference type="InterPro" id="IPR040256">
    <property type="entry name" value="At4g02000-like"/>
</dbReference>
<dbReference type="PANTHER" id="PTHR31286">
    <property type="entry name" value="GLYCINE-RICH CELL WALL STRUCTURAL PROTEIN 1.8-LIKE"/>
    <property type="match status" value="1"/>
</dbReference>
<reference evidence="2" key="4">
    <citation type="submission" date="2000-03" db="EMBL/GenBank/DDBJ databases">
        <authorList>
            <person name="Spiegel L.A."/>
            <person name="Huang E.N."/>
            <person name="Nascimento L.U."/>
            <person name="de la Bastide M."/>
            <person name="Vil D.M."/>
            <person name="Preston R.R."/>
            <person name="Matero A."/>
            <person name="Shah R."/>
            <person name="O'Shaughnessy A."/>
            <person name="Rodriguez M."/>
            <person name="Shekher M."/>
            <person name="Schutz K."/>
            <person name="See L.H."/>
            <person name="Swaby I."/>
            <person name="Habermann K."/>
            <person name="Dedhia N.N."/>
            <person name="Mewes H.W."/>
            <person name="Lemcke K."/>
            <person name="Mayer K.F.X."/>
        </authorList>
    </citation>
    <scope>NUCLEOTIDE SEQUENCE</scope>
</reference>
<reference evidence="3" key="3">
    <citation type="submission" date="2000-03" db="EMBL/GenBank/DDBJ databases">
        <authorList>
            <person name="EU Arabidopsis sequencing project"/>
        </authorList>
    </citation>
    <scope>NUCLEOTIDE SEQUENCE</scope>
</reference>
<dbReference type="ExpressionAtlas" id="Q9LE84">
    <property type="expression patterns" value="differential"/>
</dbReference>
<evidence type="ECO:0000313" key="2">
    <source>
        <dbReference type="EMBL" id="CAB78007.1"/>
    </source>
</evidence>
<reference evidence="3" key="2">
    <citation type="submission" date="2000-03" db="EMBL/GenBank/DDBJ databases">
        <authorList>
            <person name="McCombie R.W."/>
            <person name="Spiegel L.A."/>
            <person name="Huang E.N."/>
            <person name="Nascimento L.U."/>
            <person name="de la Bastide M."/>
            <person name="Vil D.M."/>
            <person name="Preston R.R."/>
            <person name="Matero A."/>
            <person name="Shah R."/>
            <person name="O'Shaughnessy A."/>
            <person name="Rodriguez M."/>
            <person name="Shekher M."/>
            <person name="Schutz K."/>
            <person name="See L.H."/>
            <person name="Swaby I."/>
            <person name="Habermann K."/>
            <person name="Dedhia N.N."/>
            <person name="Mewes H.W."/>
            <person name="Lemcke K."/>
            <person name="Mayer K.F.X."/>
        </authorList>
    </citation>
    <scope>NUCLEOTIDE SEQUENCE</scope>
</reference>
<dbReference type="AlphaFoldDB" id="Q9LE84"/>